<dbReference type="EMBL" id="SCEB01000883">
    <property type="protein sequence ID" value="RXM97919.1"/>
    <property type="molecule type" value="Genomic_DNA"/>
</dbReference>
<dbReference type="PANTHER" id="PTHR16065:SF2">
    <property type="entry name" value="COILED-COIL DOMAIN CONTAINING 198"/>
    <property type="match status" value="1"/>
</dbReference>
<gene>
    <name evidence="2" type="ORF">EOD39_13809</name>
</gene>
<dbReference type="Proteomes" id="UP000289886">
    <property type="component" value="Unassembled WGS sequence"/>
</dbReference>
<organism evidence="2 3">
    <name type="scientific">Acipenser ruthenus</name>
    <name type="common">Sterlet sturgeon</name>
    <dbReference type="NCBI Taxonomy" id="7906"/>
    <lineage>
        <taxon>Eukaryota</taxon>
        <taxon>Metazoa</taxon>
        <taxon>Chordata</taxon>
        <taxon>Craniata</taxon>
        <taxon>Vertebrata</taxon>
        <taxon>Euteleostomi</taxon>
        <taxon>Actinopterygii</taxon>
        <taxon>Chondrostei</taxon>
        <taxon>Acipenseriformes</taxon>
        <taxon>Acipenseridae</taxon>
        <taxon>Acipenser</taxon>
    </lineage>
</organism>
<sequence>MGSTNSRPKLTRVAPLQSPHNGGVSLRDGRGIWARPYRSPEPLQSGAEQQEVLGRRRTGRLPPLRQEAPLSFAVATAEPLALPPLYTGPLSLDFCSGSAAGSIIQTHPPRRPQRLEPLAPPTKEFRHQRLESAANQESEDRERGKAVAQRSSTHSQRGRSRAGGLQQGQESALLAAQAEFSQQSNKLRRDQRLRARELRKQRDRDTARARDRDRSWLHKDSLLHQEEGDSLDTDCGGGEPDGRQGQPRVRLVKRSAERDIFWDTSSGEGLELGEQGLANPRLCVGEQAVIPGDPWTRVQQSGTGGEWKSSPRPSEHGAGEAGKPKPWMMDWEADRDNHLSFSRLPENRGERGACWGPGQSDCRMGEECKSRPKLREGEQAWKHRPRLSRTKAEAIPAFEESLDYEM</sequence>
<dbReference type="Pfam" id="PF15398">
    <property type="entry name" value="DUF4619"/>
    <property type="match status" value="1"/>
</dbReference>
<feature type="compositionally biased region" description="Basic and acidic residues" evidence="1">
    <location>
        <begin position="187"/>
        <end position="227"/>
    </location>
</feature>
<name>A0A662YMX7_ACIRT</name>
<reference evidence="2 3" key="1">
    <citation type="submission" date="2019-01" db="EMBL/GenBank/DDBJ databases">
        <title>Draft Genome and Complete Hox-Cluster Characterization of the Sterlet Sturgeon (Acipenser ruthenus).</title>
        <authorList>
            <person name="Wei Q."/>
        </authorList>
    </citation>
    <scope>NUCLEOTIDE SEQUENCE [LARGE SCALE GENOMIC DNA]</scope>
    <source>
        <strain evidence="2">WHYD16114868_AA</strain>
        <tissue evidence="2">Blood</tissue>
    </source>
</reference>
<evidence type="ECO:0000313" key="2">
    <source>
        <dbReference type="EMBL" id="RXM97919.1"/>
    </source>
</evidence>
<dbReference type="PANTHER" id="PTHR16065">
    <property type="entry name" value="COILED-COIL DOMAIN CONTAINING 198"/>
    <property type="match status" value="1"/>
</dbReference>
<evidence type="ECO:0000256" key="1">
    <source>
        <dbReference type="SAM" id="MobiDB-lite"/>
    </source>
</evidence>
<protein>
    <submittedName>
        <fullName evidence="2">Uncharacterized protein</fullName>
    </submittedName>
</protein>
<feature type="region of interest" description="Disordered" evidence="1">
    <location>
        <begin position="294"/>
        <end position="325"/>
    </location>
</feature>
<accession>A0A662YMX7</accession>
<keyword evidence="3" id="KW-1185">Reference proteome</keyword>
<proteinExistence type="predicted"/>
<feature type="region of interest" description="Disordered" evidence="1">
    <location>
        <begin position="100"/>
        <end position="250"/>
    </location>
</feature>
<feature type="region of interest" description="Disordered" evidence="1">
    <location>
        <begin position="1"/>
        <end position="64"/>
    </location>
</feature>
<dbReference type="InterPro" id="IPR029235">
    <property type="entry name" value="FAME"/>
</dbReference>
<comment type="caution">
    <text evidence="2">The sequence shown here is derived from an EMBL/GenBank/DDBJ whole genome shotgun (WGS) entry which is preliminary data.</text>
</comment>
<dbReference type="AlphaFoldDB" id="A0A662YMX7"/>
<evidence type="ECO:0000313" key="3">
    <source>
        <dbReference type="Proteomes" id="UP000289886"/>
    </source>
</evidence>